<organism evidence="1 2">
    <name type="scientific">Holotrichia oblita</name>
    <name type="common">Chafer beetle</name>
    <dbReference type="NCBI Taxonomy" id="644536"/>
    <lineage>
        <taxon>Eukaryota</taxon>
        <taxon>Metazoa</taxon>
        <taxon>Ecdysozoa</taxon>
        <taxon>Arthropoda</taxon>
        <taxon>Hexapoda</taxon>
        <taxon>Insecta</taxon>
        <taxon>Pterygota</taxon>
        <taxon>Neoptera</taxon>
        <taxon>Endopterygota</taxon>
        <taxon>Coleoptera</taxon>
        <taxon>Polyphaga</taxon>
        <taxon>Scarabaeiformia</taxon>
        <taxon>Scarabaeidae</taxon>
        <taxon>Melolonthinae</taxon>
        <taxon>Holotrichia</taxon>
    </lineage>
</organism>
<accession>A0ACB9TG99</accession>
<evidence type="ECO:0000313" key="2">
    <source>
        <dbReference type="Proteomes" id="UP001056778"/>
    </source>
</evidence>
<dbReference type="EMBL" id="CM043017">
    <property type="protein sequence ID" value="KAI4465908.1"/>
    <property type="molecule type" value="Genomic_DNA"/>
</dbReference>
<name>A0ACB9TG99_HOLOL</name>
<proteinExistence type="predicted"/>
<reference evidence="1" key="1">
    <citation type="submission" date="2022-04" db="EMBL/GenBank/DDBJ databases">
        <title>Chromosome-scale genome assembly of Holotrichia oblita Faldermann.</title>
        <authorList>
            <person name="Rongchong L."/>
        </authorList>
    </citation>
    <scope>NUCLEOTIDE SEQUENCE</scope>
    <source>
        <strain evidence="1">81SQS9</strain>
    </source>
</reference>
<evidence type="ECO:0000313" key="1">
    <source>
        <dbReference type="EMBL" id="KAI4465908.1"/>
    </source>
</evidence>
<sequence length="1329" mass="148831">MKTARSSNSYESTGGGQNEKLFQFTNDQVRVVLFRECDFRGRKLLFDSQAIQKIPLASQTGSQQEINNRSQTEKEKKTYAEVSNGFGYLYTKPNSDIPQLSEMIFGSVAMSYRGTSYKIHSLGSPPRFMCTQVFPCPRQARGGRSSAPGRTSCGHRQNNCNGTSSLSLEHSSKLEDSSTSCTTSFSDQSVHSTASDTLLVCRRNRSVPLDVPQSNNGVSTNIPNFSVVGDSGFGGDQSYGSFSSSIGPQSFPHCDTNLNNNSNTTFSCGSVYKRWLRSASTSLEFSTSSLTGSASADECYLKPHPRTRKLGLAIIIELTTGQEENIQKFLLEHAALVEALVWRVRYGSEVAFLRHVNFLSLMSEVTTTTTRWLIAFLTGPHLSVHMWHSLSLSTSNCDSSSSISSSRTFCKDSVNCQNMSRSLSQDRLTSSVNSGVSCASLTSSVCESSTTIGSSEKTAEFTFLNLSRFFRNDCDSKRSECGGSGVRGSDNRSFLAEKFVRELCELLESVDVKHTNFFISTLVTAVLTHHLGWVATVLNTKPDDEEAIKKLQKTGNPLWGQLNDLYGAIGFPTKMAHTIITGSNKPELITKMLNSLTYFIRCNDVLKQTSSRWDAVEENSAVDEICREKRCIPKENYKKYQDHLDEMAASNLSLKKFNVSNGLNIDLKLDKSKINHIMKYNELQKLDEDVNDEEISNLRPAKGFSKTSTCIKDLSKLEHNESNLKNTSTNLSRTSSSTLLTKTSTCFGDLSKMIENEKEETNEDSMSNDTVCIMENSSSSTPKDHFGLTNEDIHRKVQRLFRGLNDVPKYHSNQEIHRFNKVDLEKQRSSSSSVLSADQAKDVVFILGDNEPLVGLKKNTQQNFIESKKNEILPETSNKEKNSIDNIPAKILRTESLDSSMEESGEFSNTNFKDSDFIKYNHSFDIKPSTSWTHLEQENKNENYDTNREPTCSTSSDQGNKKKTFLRSQSEPPENVKGNDSSLKPRFRYTGVKFNFQQHPQIFTNYMRSKNIELSNLSFAEKAMKFNGALSTNFDFTSCEDNFEEVEALQTPSNASELEFTSELGDLEKVDVQHVKESEKIHKTFRRNFLPNTIISEPTLEEASNDCENDTKINSEKCSISTDRNLNRIKNLNLIELPMPKSITSTCPLTIGYTSTLFRGISECYTSDMVLQGISLPKTIWETSLRKDLSLTARHPLLDQPVDEAVAIVADTDTWEVQLISSHTYVIDKGSSGVRIGMSQLVANMLESLLHMWKLHTPPEYCLMHIEQRLQEFCTRSKALAQMLLATDFCNMELLTTSLQLEVNDIPLLMAVASTHSPQITQKYGLSFQ</sequence>
<keyword evidence="2" id="KW-1185">Reference proteome</keyword>
<gene>
    <name evidence="1" type="ORF">MML48_3g00018222</name>
</gene>
<comment type="caution">
    <text evidence="1">The sequence shown here is derived from an EMBL/GenBank/DDBJ whole genome shotgun (WGS) entry which is preliminary data.</text>
</comment>
<protein>
    <submittedName>
        <fullName evidence="1">Uncharacterized protein</fullName>
    </submittedName>
</protein>
<dbReference type="Proteomes" id="UP001056778">
    <property type="component" value="Chromosome 3"/>
</dbReference>